<sequence length="541" mass="61818">MDRETEHEENEVRNDTEREVSNEEDIAPAAVHGLEGVTAEVGASDQDGENSESMKATEEALAEETASSEPEENSMIELPAVTTSPDLDVEMNEVNEQPASHEESVVFEINSNDDDGPPSLHLESPERENTSPTQEQEDEAEGEEPTTAPAAAAPPDRGDVSYQEHMRILQELREERDKASQRSIQLQTKLAEYFRKRSGDDIQLERELPVSEQLREYEKHMSILSDLKLQISTESEAAQQQEEELSFQAKEKLDKVGVIVTASAGSWVFSLLCCVVTAGEIDREFRGERGWRMLQCFWIYTAVLTFNHWISLLQAKLCSFKVENEWRALVALKQDVAVTVLSRRLGKQAAQAKVESILAAEQLHQDELIKLRLKHIKLRIKIHRLEAELRDGEEHARDPLRLQFEQLQAERLEKKKHAEKQNEESLKMQKKISGSLELLSNIKEKLFWCQMDVHAKQEQLAAVEATVARKRDLLTRTKQARNSLQRDNQRLKERRGLLGNRVLLQDFEDTVNASDHVEEQLENLKGRQAEIVFSCSRWRTT</sequence>
<accession>A0A4U5VW26</accession>
<evidence type="ECO:0000256" key="2">
    <source>
        <dbReference type="ARBA" id="ARBA00023054"/>
    </source>
</evidence>
<evidence type="ECO:0000259" key="6">
    <source>
        <dbReference type="Pfam" id="PF13870"/>
    </source>
</evidence>
<feature type="domain" description="CCDC113/CCDC96 coiled-coil" evidence="6">
    <location>
        <begin position="364"/>
        <end position="535"/>
    </location>
</feature>
<dbReference type="PANTHER" id="PTHR15654">
    <property type="entry name" value="COILED-COIL DOMAIN-CONTAINING PROTEIN 113-RELATED"/>
    <property type="match status" value="1"/>
</dbReference>
<dbReference type="Proteomes" id="UP000298787">
    <property type="component" value="Chromosome 24"/>
</dbReference>
<proteinExistence type="predicted"/>
<keyword evidence="3" id="KW-0966">Cell projection</keyword>
<feature type="region of interest" description="Disordered" evidence="5">
    <location>
        <begin position="1"/>
        <end position="159"/>
    </location>
</feature>
<organism evidence="7 8">
    <name type="scientific">Collichthys lucidus</name>
    <name type="common">Big head croaker</name>
    <name type="synonym">Sciaena lucida</name>
    <dbReference type="NCBI Taxonomy" id="240159"/>
    <lineage>
        <taxon>Eukaryota</taxon>
        <taxon>Metazoa</taxon>
        <taxon>Chordata</taxon>
        <taxon>Craniata</taxon>
        <taxon>Vertebrata</taxon>
        <taxon>Euteleostomi</taxon>
        <taxon>Actinopterygii</taxon>
        <taxon>Neopterygii</taxon>
        <taxon>Teleostei</taxon>
        <taxon>Neoteleostei</taxon>
        <taxon>Acanthomorphata</taxon>
        <taxon>Eupercaria</taxon>
        <taxon>Sciaenidae</taxon>
        <taxon>Collichthys</taxon>
    </lineage>
</organism>
<protein>
    <submittedName>
        <fullName evidence="7">Coiled-coil domain-containing protein 96</fullName>
    </submittedName>
</protein>
<evidence type="ECO:0000256" key="1">
    <source>
        <dbReference type="ARBA" id="ARBA00004138"/>
    </source>
</evidence>
<feature type="compositionally biased region" description="Basic and acidic residues" evidence="5">
    <location>
        <begin position="1"/>
        <end position="21"/>
    </location>
</feature>
<evidence type="ECO:0000256" key="4">
    <source>
        <dbReference type="SAM" id="Coils"/>
    </source>
</evidence>
<dbReference type="GO" id="GO:0060271">
    <property type="term" value="P:cilium assembly"/>
    <property type="evidence" value="ECO:0007669"/>
    <property type="project" value="TreeGrafter"/>
</dbReference>
<dbReference type="STRING" id="240159.A0A4U5VW26"/>
<name>A0A4U5VW26_COLLU</name>
<dbReference type="PANTHER" id="PTHR15654:SF1">
    <property type="entry name" value="COILED-COIL DOMAIN-CONTAINING PROTEIN 96"/>
    <property type="match status" value="1"/>
</dbReference>
<evidence type="ECO:0000313" key="8">
    <source>
        <dbReference type="Proteomes" id="UP000298787"/>
    </source>
</evidence>
<dbReference type="GO" id="GO:0005930">
    <property type="term" value="C:axoneme"/>
    <property type="evidence" value="ECO:0007669"/>
    <property type="project" value="TreeGrafter"/>
</dbReference>
<reference evidence="7 8" key="1">
    <citation type="submission" date="2019-01" db="EMBL/GenBank/DDBJ databases">
        <title>Genome Assembly of Collichthys lucidus.</title>
        <authorList>
            <person name="Cai M."/>
            <person name="Xiao S."/>
        </authorList>
    </citation>
    <scope>NUCLEOTIDE SEQUENCE [LARGE SCALE GENOMIC DNA]</scope>
    <source>
        <strain evidence="7">JT15FE1705JMU</strain>
        <tissue evidence="7">Muscle</tissue>
    </source>
</reference>
<dbReference type="AlphaFoldDB" id="A0A4U5VW26"/>
<dbReference type="InterPro" id="IPR025254">
    <property type="entry name" value="CCDC113/CCDC96_CC"/>
</dbReference>
<comment type="subcellular location">
    <subcellularLocation>
        <location evidence="1">Cell projection</location>
        <location evidence="1">Cilium</location>
    </subcellularLocation>
</comment>
<dbReference type="Pfam" id="PF13870">
    <property type="entry name" value="CCDC113_CCDC96_CC"/>
    <property type="match status" value="1"/>
</dbReference>
<feature type="compositionally biased region" description="Low complexity" evidence="5">
    <location>
        <begin position="145"/>
        <end position="155"/>
    </location>
</feature>
<dbReference type="InterPro" id="IPR051885">
    <property type="entry name" value="CC_CF"/>
</dbReference>
<dbReference type="EMBL" id="CM014101">
    <property type="protein sequence ID" value="TKS92601.1"/>
    <property type="molecule type" value="Genomic_DNA"/>
</dbReference>
<evidence type="ECO:0000256" key="3">
    <source>
        <dbReference type="ARBA" id="ARBA00023273"/>
    </source>
</evidence>
<feature type="coiled-coil region" evidence="4">
    <location>
        <begin position="162"/>
        <end position="189"/>
    </location>
</feature>
<keyword evidence="2 4" id="KW-0175">Coiled coil</keyword>
<dbReference type="GO" id="GO:0036064">
    <property type="term" value="C:ciliary basal body"/>
    <property type="evidence" value="ECO:0007669"/>
    <property type="project" value="TreeGrafter"/>
</dbReference>
<feature type="compositionally biased region" description="Acidic residues" evidence="5">
    <location>
        <begin position="135"/>
        <end position="144"/>
    </location>
</feature>
<evidence type="ECO:0000313" key="7">
    <source>
        <dbReference type="EMBL" id="TKS92601.1"/>
    </source>
</evidence>
<keyword evidence="8" id="KW-1185">Reference proteome</keyword>
<feature type="coiled-coil region" evidence="4">
    <location>
        <begin position="368"/>
        <end position="429"/>
    </location>
</feature>
<evidence type="ECO:0000256" key="5">
    <source>
        <dbReference type="SAM" id="MobiDB-lite"/>
    </source>
</evidence>
<gene>
    <name evidence="7" type="ORF">D9C73_027413</name>
</gene>